<name>A0ACA9N7Z5_9GLOM</name>
<feature type="non-terminal residue" evidence="1">
    <location>
        <position position="1"/>
    </location>
</feature>
<dbReference type="EMBL" id="CAJVPM010020303">
    <property type="protein sequence ID" value="CAG8634304.1"/>
    <property type="molecule type" value="Genomic_DNA"/>
</dbReference>
<sequence length="280" mass="31274">AREQLAESQKSTAALEINLDETKWQLDEKTESAAQQGQRELGGDHVQETMDVEIRSPELRSQTTFEDVPRARNGRRIFEADYNKTLAQDGDENNKASNCPKEMLSGRIFDKAMRRSDYDEPESDVALDRVGLRLLLHTRRQNGLDLPVRGMLAGTVANGMMRGFNHDGSEDCERALPPGNSGGIWDPDSLREDLKPRSWCIVKVYRCHSSADGMCVLGKAMRRSVHDGAELDTCVDVILELTLDVCWVQVPRPRTGTGRHGGGQMRWNGRRDFGFESAGG</sequence>
<organism evidence="1 2">
    <name type="scientific">Scutellospora calospora</name>
    <dbReference type="NCBI Taxonomy" id="85575"/>
    <lineage>
        <taxon>Eukaryota</taxon>
        <taxon>Fungi</taxon>
        <taxon>Fungi incertae sedis</taxon>
        <taxon>Mucoromycota</taxon>
        <taxon>Glomeromycotina</taxon>
        <taxon>Glomeromycetes</taxon>
        <taxon>Diversisporales</taxon>
        <taxon>Gigasporaceae</taxon>
        <taxon>Scutellospora</taxon>
    </lineage>
</organism>
<proteinExistence type="predicted"/>
<accession>A0ACA9N7Z5</accession>
<evidence type="ECO:0000313" key="1">
    <source>
        <dbReference type="EMBL" id="CAG8634304.1"/>
    </source>
</evidence>
<comment type="caution">
    <text evidence="1">The sequence shown here is derived from an EMBL/GenBank/DDBJ whole genome shotgun (WGS) entry which is preliminary data.</text>
</comment>
<gene>
    <name evidence="1" type="ORF">SCALOS_LOCUS8084</name>
</gene>
<keyword evidence="2" id="KW-1185">Reference proteome</keyword>
<dbReference type="Proteomes" id="UP000789860">
    <property type="component" value="Unassembled WGS sequence"/>
</dbReference>
<protein>
    <submittedName>
        <fullName evidence="1">7742_t:CDS:1</fullName>
    </submittedName>
</protein>
<reference evidence="1" key="1">
    <citation type="submission" date="2021-06" db="EMBL/GenBank/DDBJ databases">
        <authorList>
            <person name="Kallberg Y."/>
            <person name="Tangrot J."/>
            <person name="Rosling A."/>
        </authorList>
    </citation>
    <scope>NUCLEOTIDE SEQUENCE</scope>
    <source>
        <strain evidence="1">AU212A</strain>
    </source>
</reference>
<evidence type="ECO:0000313" key="2">
    <source>
        <dbReference type="Proteomes" id="UP000789860"/>
    </source>
</evidence>